<evidence type="ECO:0000256" key="1">
    <source>
        <dbReference type="SAM" id="MobiDB-lite"/>
    </source>
</evidence>
<keyword evidence="3" id="KW-1185">Reference proteome</keyword>
<dbReference type="EMBL" id="ML179251">
    <property type="protein sequence ID" value="THU93361.1"/>
    <property type="molecule type" value="Genomic_DNA"/>
</dbReference>
<feature type="compositionally biased region" description="Basic and acidic residues" evidence="1">
    <location>
        <begin position="1"/>
        <end position="15"/>
    </location>
</feature>
<feature type="compositionally biased region" description="Polar residues" evidence="1">
    <location>
        <begin position="17"/>
        <end position="35"/>
    </location>
</feature>
<accession>A0A4S8LVH7</accession>
<proteinExistence type="predicted"/>
<feature type="region of interest" description="Disordered" evidence="1">
    <location>
        <begin position="1"/>
        <end position="35"/>
    </location>
</feature>
<sequence>MEHSQELAQHPDGKNPTEMNPQVSAGYSQDHTNSGIQVLNNAQNISMNRSTINNVKGDQHNYYQFTDAKAKEIWTWINPPDCSANFVAACDKMTEGTGMWLIEDSRFKKWLTNDHGKLFWLQGKG</sequence>
<dbReference type="AlphaFoldDB" id="A0A4S8LVH7"/>
<organism evidence="2 3">
    <name type="scientific">Dendrothele bispora (strain CBS 962.96)</name>
    <dbReference type="NCBI Taxonomy" id="1314807"/>
    <lineage>
        <taxon>Eukaryota</taxon>
        <taxon>Fungi</taxon>
        <taxon>Dikarya</taxon>
        <taxon>Basidiomycota</taxon>
        <taxon>Agaricomycotina</taxon>
        <taxon>Agaricomycetes</taxon>
        <taxon>Agaricomycetidae</taxon>
        <taxon>Agaricales</taxon>
        <taxon>Agaricales incertae sedis</taxon>
        <taxon>Dendrothele</taxon>
    </lineage>
</organism>
<dbReference type="OrthoDB" id="448455at2759"/>
<reference evidence="2 3" key="1">
    <citation type="journal article" date="2019" name="Nat. Ecol. Evol.">
        <title>Megaphylogeny resolves global patterns of mushroom evolution.</title>
        <authorList>
            <person name="Varga T."/>
            <person name="Krizsan K."/>
            <person name="Foldi C."/>
            <person name="Dima B."/>
            <person name="Sanchez-Garcia M."/>
            <person name="Sanchez-Ramirez S."/>
            <person name="Szollosi G.J."/>
            <person name="Szarkandi J.G."/>
            <person name="Papp V."/>
            <person name="Albert L."/>
            <person name="Andreopoulos W."/>
            <person name="Angelini C."/>
            <person name="Antonin V."/>
            <person name="Barry K.W."/>
            <person name="Bougher N.L."/>
            <person name="Buchanan P."/>
            <person name="Buyck B."/>
            <person name="Bense V."/>
            <person name="Catcheside P."/>
            <person name="Chovatia M."/>
            <person name="Cooper J."/>
            <person name="Damon W."/>
            <person name="Desjardin D."/>
            <person name="Finy P."/>
            <person name="Geml J."/>
            <person name="Haridas S."/>
            <person name="Hughes K."/>
            <person name="Justo A."/>
            <person name="Karasinski D."/>
            <person name="Kautmanova I."/>
            <person name="Kiss B."/>
            <person name="Kocsube S."/>
            <person name="Kotiranta H."/>
            <person name="LaButti K.M."/>
            <person name="Lechner B.E."/>
            <person name="Liimatainen K."/>
            <person name="Lipzen A."/>
            <person name="Lukacs Z."/>
            <person name="Mihaltcheva S."/>
            <person name="Morgado L.N."/>
            <person name="Niskanen T."/>
            <person name="Noordeloos M.E."/>
            <person name="Ohm R.A."/>
            <person name="Ortiz-Santana B."/>
            <person name="Ovrebo C."/>
            <person name="Racz N."/>
            <person name="Riley R."/>
            <person name="Savchenko A."/>
            <person name="Shiryaev A."/>
            <person name="Soop K."/>
            <person name="Spirin V."/>
            <person name="Szebenyi C."/>
            <person name="Tomsovsky M."/>
            <person name="Tulloss R.E."/>
            <person name="Uehling J."/>
            <person name="Grigoriev I.V."/>
            <person name="Vagvolgyi C."/>
            <person name="Papp T."/>
            <person name="Martin F.M."/>
            <person name="Miettinen O."/>
            <person name="Hibbett D.S."/>
            <person name="Nagy L.G."/>
        </authorList>
    </citation>
    <scope>NUCLEOTIDE SEQUENCE [LARGE SCALE GENOMIC DNA]</scope>
    <source>
        <strain evidence="2 3">CBS 962.96</strain>
    </source>
</reference>
<name>A0A4S8LVH7_DENBC</name>
<protein>
    <submittedName>
        <fullName evidence="2">Uncharacterized protein</fullName>
    </submittedName>
</protein>
<gene>
    <name evidence="2" type="ORF">K435DRAFT_193811</name>
</gene>
<evidence type="ECO:0000313" key="2">
    <source>
        <dbReference type="EMBL" id="THU93361.1"/>
    </source>
</evidence>
<evidence type="ECO:0000313" key="3">
    <source>
        <dbReference type="Proteomes" id="UP000297245"/>
    </source>
</evidence>
<dbReference type="Proteomes" id="UP000297245">
    <property type="component" value="Unassembled WGS sequence"/>
</dbReference>